<accession>A0ABQ5FG61</accession>
<keyword evidence="2" id="KW-1185">Reference proteome</keyword>
<sequence>MIGHGDRLAGKLGRSCDGLYNTVFGVMVYSVGVTGLAAALEELPAATIVAYENVIQKKAYNALILCLGDRVLREITKETTAVGIWKKLETLCMIKSLANRDLAAIDTAISDEDQALLLLTYLPSSYDNFMKTLLYSRDTLKLEDVLATLNFREL</sequence>
<evidence type="ECO:0008006" key="3">
    <source>
        <dbReference type="Google" id="ProtNLM"/>
    </source>
</evidence>
<name>A0ABQ5FG61_9ASTR</name>
<reference evidence="1" key="1">
    <citation type="journal article" date="2022" name="Int. J. Mol. Sci.">
        <title>Draft Genome of Tanacetum Coccineum: Genomic Comparison of Closely Related Tanacetum-Family Plants.</title>
        <authorList>
            <person name="Yamashiro T."/>
            <person name="Shiraishi A."/>
            <person name="Nakayama K."/>
            <person name="Satake H."/>
        </authorList>
    </citation>
    <scope>NUCLEOTIDE SEQUENCE</scope>
</reference>
<evidence type="ECO:0000313" key="2">
    <source>
        <dbReference type="Proteomes" id="UP001151760"/>
    </source>
</evidence>
<protein>
    <recommendedName>
        <fullName evidence="3">Retrovirus-related Pol polyprotein from transposon TNT 1-94</fullName>
    </recommendedName>
</protein>
<dbReference type="EMBL" id="BQNB010017315">
    <property type="protein sequence ID" value="GJT61752.1"/>
    <property type="molecule type" value="Genomic_DNA"/>
</dbReference>
<proteinExistence type="predicted"/>
<evidence type="ECO:0000313" key="1">
    <source>
        <dbReference type="EMBL" id="GJT61752.1"/>
    </source>
</evidence>
<dbReference type="Pfam" id="PF14223">
    <property type="entry name" value="Retrotran_gag_2"/>
    <property type="match status" value="1"/>
</dbReference>
<organism evidence="1 2">
    <name type="scientific">Tanacetum coccineum</name>
    <dbReference type="NCBI Taxonomy" id="301880"/>
    <lineage>
        <taxon>Eukaryota</taxon>
        <taxon>Viridiplantae</taxon>
        <taxon>Streptophyta</taxon>
        <taxon>Embryophyta</taxon>
        <taxon>Tracheophyta</taxon>
        <taxon>Spermatophyta</taxon>
        <taxon>Magnoliopsida</taxon>
        <taxon>eudicotyledons</taxon>
        <taxon>Gunneridae</taxon>
        <taxon>Pentapetalae</taxon>
        <taxon>asterids</taxon>
        <taxon>campanulids</taxon>
        <taxon>Asterales</taxon>
        <taxon>Asteraceae</taxon>
        <taxon>Asteroideae</taxon>
        <taxon>Anthemideae</taxon>
        <taxon>Anthemidinae</taxon>
        <taxon>Tanacetum</taxon>
    </lineage>
</organism>
<dbReference type="Proteomes" id="UP001151760">
    <property type="component" value="Unassembled WGS sequence"/>
</dbReference>
<gene>
    <name evidence="1" type="ORF">Tco_1005285</name>
</gene>
<reference evidence="1" key="2">
    <citation type="submission" date="2022-01" db="EMBL/GenBank/DDBJ databases">
        <authorList>
            <person name="Yamashiro T."/>
            <person name="Shiraishi A."/>
            <person name="Satake H."/>
            <person name="Nakayama K."/>
        </authorList>
    </citation>
    <scope>NUCLEOTIDE SEQUENCE</scope>
</reference>
<comment type="caution">
    <text evidence="1">The sequence shown here is derived from an EMBL/GenBank/DDBJ whole genome shotgun (WGS) entry which is preliminary data.</text>
</comment>